<keyword evidence="7" id="KW-0492">Microsome</keyword>
<evidence type="ECO:0000256" key="10">
    <source>
        <dbReference type="ARBA" id="ARBA00023136"/>
    </source>
</evidence>
<dbReference type="InterPro" id="IPR018506">
    <property type="entry name" value="Cyt_B5_heme-BS"/>
</dbReference>
<dbReference type="GO" id="GO:0005789">
    <property type="term" value="C:endoplasmic reticulum membrane"/>
    <property type="evidence" value="ECO:0007669"/>
    <property type="project" value="UniProtKB-SubCell"/>
</dbReference>
<gene>
    <name evidence="16" type="ORF">BOKJ2_LOCUS10320</name>
</gene>
<dbReference type="PROSITE" id="PS00191">
    <property type="entry name" value="CYTOCHROME_B5_1"/>
    <property type="match status" value="1"/>
</dbReference>
<evidence type="ECO:0000313" key="17">
    <source>
        <dbReference type="Proteomes" id="UP000614601"/>
    </source>
</evidence>
<dbReference type="PRINTS" id="PR00363">
    <property type="entry name" value="CYTOCHROMEB5"/>
</dbReference>
<evidence type="ECO:0000256" key="14">
    <source>
        <dbReference type="RuleBase" id="RU362121"/>
    </source>
</evidence>
<dbReference type="SMART" id="SM01117">
    <property type="entry name" value="Cyt-b5"/>
    <property type="match status" value="1"/>
</dbReference>
<dbReference type="Proteomes" id="UP000614601">
    <property type="component" value="Unassembled WGS sequence"/>
</dbReference>
<dbReference type="OrthoDB" id="260519at2759"/>
<dbReference type="PANTHER" id="PTHR19359">
    <property type="entry name" value="CYTOCHROME B5"/>
    <property type="match status" value="1"/>
</dbReference>
<evidence type="ECO:0000256" key="1">
    <source>
        <dbReference type="ARBA" id="ARBA00004131"/>
    </source>
</evidence>
<keyword evidence="17" id="KW-1185">Reference proteome</keyword>
<keyword evidence="5 14" id="KW-0479">Metal-binding</keyword>
<protein>
    <recommendedName>
        <fullName evidence="13">Cytochrome b5</fullName>
    </recommendedName>
</protein>
<dbReference type="Proteomes" id="UP000783686">
    <property type="component" value="Unassembled WGS sequence"/>
</dbReference>
<dbReference type="Gene3D" id="3.10.120.10">
    <property type="entry name" value="Cytochrome b5-like heme/steroid binding domain"/>
    <property type="match status" value="1"/>
</dbReference>
<evidence type="ECO:0000256" key="2">
    <source>
        <dbReference type="ARBA" id="ARBA00022448"/>
    </source>
</evidence>
<dbReference type="AlphaFoldDB" id="A0A811L5N8"/>
<dbReference type="EMBL" id="CAJFDH010000005">
    <property type="protein sequence ID" value="CAD5223550.1"/>
    <property type="molecule type" value="Genomic_DNA"/>
</dbReference>
<evidence type="ECO:0000256" key="4">
    <source>
        <dbReference type="ARBA" id="ARBA00022692"/>
    </source>
</evidence>
<keyword evidence="6" id="KW-0256">Endoplasmic reticulum</keyword>
<evidence type="ECO:0000256" key="9">
    <source>
        <dbReference type="ARBA" id="ARBA00023004"/>
    </source>
</evidence>
<evidence type="ECO:0000256" key="6">
    <source>
        <dbReference type="ARBA" id="ARBA00022824"/>
    </source>
</evidence>
<dbReference type="GO" id="GO:0020037">
    <property type="term" value="F:heme binding"/>
    <property type="evidence" value="ECO:0007669"/>
    <property type="project" value="UniProtKB-UniRule"/>
</dbReference>
<reference evidence="16" key="1">
    <citation type="submission" date="2020-09" db="EMBL/GenBank/DDBJ databases">
        <authorList>
            <person name="Kikuchi T."/>
        </authorList>
    </citation>
    <scope>NUCLEOTIDE SEQUENCE</scope>
    <source>
        <strain evidence="16">SH1</strain>
    </source>
</reference>
<dbReference type="SUPFAM" id="SSF55856">
    <property type="entry name" value="Cytochrome b5-like heme/steroid binding domain"/>
    <property type="match status" value="1"/>
</dbReference>
<comment type="subcellular location">
    <subcellularLocation>
        <location evidence="1">Endoplasmic reticulum membrane</location>
        <topology evidence="1">Single-pass membrane protein</topology>
        <orientation evidence="1">Cytoplasmic side</orientation>
    </subcellularLocation>
    <subcellularLocation>
        <location evidence="11">Microsome membrane</location>
        <topology evidence="11">Single-pass membrane protein</topology>
        <orientation evidence="11">Cytoplasmic side</orientation>
    </subcellularLocation>
</comment>
<dbReference type="InterPro" id="IPR050668">
    <property type="entry name" value="Cytochrome_b5"/>
</dbReference>
<evidence type="ECO:0000256" key="7">
    <source>
        <dbReference type="ARBA" id="ARBA00022848"/>
    </source>
</evidence>
<proteinExistence type="inferred from homology"/>
<dbReference type="EMBL" id="CAJFCW020000005">
    <property type="protein sequence ID" value="CAG9118188.1"/>
    <property type="molecule type" value="Genomic_DNA"/>
</dbReference>
<keyword evidence="2" id="KW-0813">Transport</keyword>
<dbReference type="Pfam" id="PF00173">
    <property type="entry name" value="Cyt-b5"/>
    <property type="match status" value="1"/>
</dbReference>
<evidence type="ECO:0000256" key="13">
    <source>
        <dbReference type="ARBA" id="ARBA00039806"/>
    </source>
</evidence>
<evidence type="ECO:0000256" key="12">
    <source>
        <dbReference type="ARBA" id="ARBA00038168"/>
    </source>
</evidence>
<keyword evidence="8" id="KW-0249">Electron transport</keyword>
<comment type="caution">
    <text evidence="16">The sequence shown here is derived from an EMBL/GenBank/DDBJ whole genome shotgun (WGS) entry which is preliminary data.</text>
</comment>
<keyword evidence="4" id="KW-0812">Transmembrane</keyword>
<organism evidence="16 17">
    <name type="scientific">Bursaphelenchus okinawaensis</name>
    <dbReference type="NCBI Taxonomy" id="465554"/>
    <lineage>
        <taxon>Eukaryota</taxon>
        <taxon>Metazoa</taxon>
        <taxon>Ecdysozoa</taxon>
        <taxon>Nematoda</taxon>
        <taxon>Chromadorea</taxon>
        <taxon>Rhabditida</taxon>
        <taxon>Tylenchina</taxon>
        <taxon>Tylenchomorpha</taxon>
        <taxon>Aphelenchoidea</taxon>
        <taxon>Aphelenchoididae</taxon>
        <taxon>Bursaphelenchus</taxon>
    </lineage>
</organism>
<dbReference type="PROSITE" id="PS50255">
    <property type="entry name" value="CYTOCHROME_B5_2"/>
    <property type="match status" value="1"/>
</dbReference>
<name>A0A811L5N8_9BILA</name>
<dbReference type="InterPro" id="IPR001199">
    <property type="entry name" value="Cyt_B5-like_heme/steroid-bd"/>
</dbReference>
<evidence type="ECO:0000256" key="5">
    <source>
        <dbReference type="ARBA" id="ARBA00022723"/>
    </source>
</evidence>
<dbReference type="PANTHER" id="PTHR19359:SF150">
    <property type="entry name" value="CYTOCHROME B5"/>
    <property type="match status" value="1"/>
</dbReference>
<keyword evidence="9 14" id="KW-0408">Iron</keyword>
<sequence length="110" mass="12518">MVQFEIPEVSTLKSYTEEEVADMASPERILVIIYDLVYDLTKFVDVHPGGAEIIYEMNGLDATSVFEDVGHSKLARTILLRYVVGRVARNNMDKKLEQYSGLATMQNIRF</sequence>
<evidence type="ECO:0000256" key="11">
    <source>
        <dbReference type="ARBA" id="ARBA00037877"/>
    </source>
</evidence>
<feature type="domain" description="Cytochrome b5 heme-binding" evidence="15">
    <location>
        <begin position="12"/>
        <end position="88"/>
    </location>
</feature>
<evidence type="ECO:0000259" key="15">
    <source>
        <dbReference type="PROSITE" id="PS50255"/>
    </source>
</evidence>
<dbReference type="InterPro" id="IPR036400">
    <property type="entry name" value="Cyt_B5-like_heme/steroid_sf"/>
</dbReference>
<evidence type="ECO:0000313" key="16">
    <source>
        <dbReference type="EMBL" id="CAD5223550.1"/>
    </source>
</evidence>
<keyword evidence="10" id="KW-0472">Membrane</keyword>
<dbReference type="GO" id="GO:0046872">
    <property type="term" value="F:metal ion binding"/>
    <property type="evidence" value="ECO:0007669"/>
    <property type="project" value="UniProtKB-UniRule"/>
</dbReference>
<evidence type="ECO:0000256" key="8">
    <source>
        <dbReference type="ARBA" id="ARBA00022982"/>
    </source>
</evidence>
<accession>A0A811L5N8</accession>
<evidence type="ECO:0000256" key="3">
    <source>
        <dbReference type="ARBA" id="ARBA00022617"/>
    </source>
</evidence>
<comment type="similarity">
    <text evidence="12 14">Belongs to the cytochrome b5 family.</text>
</comment>
<keyword evidence="3 14" id="KW-0349">Heme</keyword>